<proteinExistence type="inferred from homology"/>
<dbReference type="OrthoDB" id="5297316at2"/>
<dbReference type="InterPro" id="IPR007415">
    <property type="entry name" value="Nitrogenase_MoFe_mat_NifZ"/>
</dbReference>
<keyword evidence="2" id="KW-0535">Nitrogen fixation</keyword>
<name>A0A2N3PVW6_9PROT</name>
<comment type="similarity">
    <text evidence="1">Belongs to the NifZ family.</text>
</comment>
<dbReference type="Proteomes" id="UP000233293">
    <property type="component" value="Unassembled WGS sequence"/>
</dbReference>
<accession>A0A2N3PVW6</accession>
<evidence type="ECO:0000256" key="1">
    <source>
        <dbReference type="ARBA" id="ARBA00008027"/>
    </source>
</evidence>
<reference evidence="4" key="1">
    <citation type="submission" date="2017-12" db="EMBL/GenBank/DDBJ databases">
        <title>Draft genome sequence of Telmatospirillum siberiense 26-4b1T, an acidotolerant peatland alphaproteobacterium potentially involved in sulfur cycling.</title>
        <authorList>
            <person name="Hausmann B."/>
            <person name="Pjevac P."/>
            <person name="Schreck K."/>
            <person name="Herbold C.W."/>
            <person name="Daims H."/>
            <person name="Wagner M."/>
            <person name="Pester M."/>
            <person name="Loy A."/>
        </authorList>
    </citation>
    <scope>NUCLEOTIDE SEQUENCE [LARGE SCALE GENOMIC DNA]</scope>
    <source>
        <strain evidence="4">26-4b1</strain>
    </source>
</reference>
<dbReference type="RefSeq" id="WP_101250599.1">
    <property type="nucleotide sequence ID" value="NZ_PIUM01000010.1"/>
</dbReference>
<dbReference type="Pfam" id="PF04319">
    <property type="entry name" value="NifZ"/>
    <property type="match status" value="1"/>
</dbReference>
<gene>
    <name evidence="3" type="ORF">CWS72_10715</name>
</gene>
<dbReference type="AlphaFoldDB" id="A0A2N3PVW6"/>
<evidence type="ECO:0000313" key="3">
    <source>
        <dbReference type="EMBL" id="PKU24563.1"/>
    </source>
</evidence>
<evidence type="ECO:0000256" key="2">
    <source>
        <dbReference type="ARBA" id="ARBA00023231"/>
    </source>
</evidence>
<dbReference type="GO" id="GO:0009399">
    <property type="term" value="P:nitrogen fixation"/>
    <property type="evidence" value="ECO:0007669"/>
    <property type="project" value="InterPro"/>
</dbReference>
<protein>
    <submittedName>
        <fullName evidence="3">Nitrogen fixation protein NifZ</fullName>
    </submittedName>
</protein>
<organism evidence="3 4">
    <name type="scientific">Telmatospirillum siberiense</name>
    <dbReference type="NCBI Taxonomy" id="382514"/>
    <lineage>
        <taxon>Bacteria</taxon>
        <taxon>Pseudomonadati</taxon>
        <taxon>Pseudomonadota</taxon>
        <taxon>Alphaproteobacteria</taxon>
        <taxon>Rhodospirillales</taxon>
        <taxon>Rhodospirillaceae</taxon>
        <taxon>Telmatospirillum</taxon>
    </lineage>
</organism>
<evidence type="ECO:0000313" key="4">
    <source>
        <dbReference type="Proteomes" id="UP000233293"/>
    </source>
</evidence>
<keyword evidence="4" id="KW-1185">Reference proteome</keyword>
<comment type="caution">
    <text evidence="3">The sequence shown here is derived from an EMBL/GenBank/DDBJ whole genome shotgun (WGS) entry which is preliminary data.</text>
</comment>
<dbReference type="EMBL" id="PIUM01000010">
    <property type="protein sequence ID" value="PKU24563.1"/>
    <property type="molecule type" value="Genomic_DNA"/>
</dbReference>
<sequence length="80" mass="8836">MIDLAEPKFQWGQPVQAVADLCNDGSYPDVAAEEILVRQGDTGEIVQVGTHVETNTFIYMVEFHKDRVVGCLEDEIAAVL</sequence>